<gene>
    <name evidence="19" type="ORF">AW171_hschr32034</name>
</gene>
<evidence type="ECO:0000259" key="18">
    <source>
        <dbReference type="PROSITE" id="PS50172"/>
    </source>
</evidence>
<keyword evidence="5" id="KW-0479">Metal-binding</keyword>
<feature type="domain" description="BRCT" evidence="18">
    <location>
        <begin position="849"/>
        <end position="950"/>
    </location>
</feature>
<evidence type="ECO:0000256" key="4">
    <source>
        <dbReference type="ARBA" id="ARBA00022598"/>
    </source>
</evidence>
<dbReference type="Gene3D" id="3.30.470.30">
    <property type="entry name" value="DNA ligase/mRNA capping enzyme"/>
    <property type="match status" value="1"/>
</dbReference>
<dbReference type="GO" id="GO:0006303">
    <property type="term" value="P:double-strand break repair via nonhomologous end joining"/>
    <property type="evidence" value="ECO:0007669"/>
    <property type="project" value="TreeGrafter"/>
</dbReference>
<dbReference type="AlphaFoldDB" id="A0A0X8HRL6"/>
<evidence type="ECO:0000313" key="20">
    <source>
        <dbReference type="Proteomes" id="UP000243052"/>
    </source>
</evidence>
<keyword evidence="6" id="KW-0677">Repeat</keyword>
<reference evidence="19 20" key="1">
    <citation type="submission" date="2016-01" db="EMBL/GenBank/DDBJ databases">
        <title>Genome sequence of the yeast Holleya sinecauda.</title>
        <authorList>
            <person name="Dietrich F.S."/>
        </authorList>
    </citation>
    <scope>NUCLEOTIDE SEQUENCE [LARGE SCALE GENOMIC DNA]</scope>
    <source>
        <strain evidence="19 20">ATCC 58844</strain>
    </source>
</reference>
<dbReference type="GO" id="GO:0071897">
    <property type="term" value="P:DNA biosynthetic process"/>
    <property type="evidence" value="ECO:0007669"/>
    <property type="project" value="InterPro"/>
</dbReference>
<dbReference type="RefSeq" id="XP_017987153.1">
    <property type="nucleotide sequence ID" value="XM_018131664.1"/>
</dbReference>
<dbReference type="OrthoDB" id="151490at2759"/>
<organism evidence="19 20">
    <name type="scientific">Eremothecium sinecaudum</name>
    <dbReference type="NCBI Taxonomy" id="45286"/>
    <lineage>
        <taxon>Eukaryota</taxon>
        <taxon>Fungi</taxon>
        <taxon>Dikarya</taxon>
        <taxon>Ascomycota</taxon>
        <taxon>Saccharomycotina</taxon>
        <taxon>Saccharomycetes</taxon>
        <taxon>Saccharomycetales</taxon>
        <taxon>Saccharomycetaceae</taxon>
        <taxon>Eremothecium</taxon>
    </lineage>
</organism>
<evidence type="ECO:0000256" key="3">
    <source>
        <dbReference type="ARBA" id="ARBA00007572"/>
    </source>
</evidence>
<keyword evidence="13" id="KW-0539">Nucleus</keyword>
<dbReference type="Gene3D" id="3.40.50.10190">
    <property type="entry name" value="BRCT domain"/>
    <property type="match status" value="2"/>
</dbReference>
<evidence type="ECO:0000256" key="10">
    <source>
        <dbReference type="ARBA" id="ARBA00022842"/>
    </source>
</evidence>
<accession>A0A0X8HRL6</accession>
<evidence type="ECO:0000256" key="11">
    <source>
        <dbReference type="ARBA" id="ARBA00023172"/>
    </source>
</evidence>
<dbReference type="SUPFAM" id="SSF56091">
    <property type="entry name" value="DNA ligase/mRNA capping enzyme, catalytic domain"/>
    <property type="match status" value="1"/>
</dbReference>
<keyword evidence="20" id="KW-1185">Reference proteome</keyword>
<dbReference type="InterPro" id="IPR036420">
    <property type="entry name" value="BRCT_dom_sf"/>
</dbReference>
<dbReference type="GO" id="GO:0032807">
    <property type="term" value="C:DNA ligase IV complex"/>
    <property type="evidence" value="ECO:0007669"/>
    <property type="project" value="TreeGrafter"/>
</dbReference>
<dbReference type="Proteomes" id="UP000243052">
    <property type="component" value="Chromosome iii"/>
</dbReference>
<feature type="domain" description="ATP-dependent DNA ligase family profile" evidence="17">
    <location>
        <begin position="381"/>
        <end position="500"/>
    </location>
</feature>
<dbReference type="PANTHER" id="PTHR45997:SF1">
    <property type="entry name" value="DNA LIGASE 4"/>
    <property type="match status" value="1"/>
</dbReference>
<evidence type="ECO:0000313" key="19">
    <source>
        <dbReference type="EMBL" id="AMD20157.1"/>
    </source>
</evidence>
<comment type="catalytic activity">
    <reaction evidence="14 15">
        <text>ATP + (deoxyribonucleotide)n-3'-hydroxyl + 5'-phospho-(deoxyribonucleotide)m = (deoxyribonucleotide)n+m + AMP + diphosphate.</text>
        <dbReference type="EC" id="6.5.1.1"/>
    </reaction>
</comment>
<dbReference type="PROSITE" id="PS00697">
    <property type="entry name" value="DNA_LIGASE_A1"/>
    <property type="match status" value="1"/>
</dbReference>
<dbReference type="Pfam" id="PF01068">
    <property type="entry name" value="DNA_ligase_A_M"/>
    <property type="match status" value="1"/>
</dbReference>
<comment type="similarity">
    <text evidence="3 16">Belongs to the ATP-dependent DNA ligase family.</text>
</comment>
<feature type="domain" description="BRCT" evidence="18">
    <location>
        <begin position="688"/>
        <end position="786"/>
    </location>
</feature>
<dbReference type="InterPro" id="IPR012340">
    <property type="entry name" value="NA-bd_OB-fold"/>
</dbReference>
<dbReference type="PROSITE" id="PS50172">
    <property type="entry name" value="BRCT"/>
    <property type="match status" value="2"/>
</dbReference>
<dbReference type="GO" id="GO:0006310">
    <property type="term" value="P:DNA recombination"/>
    <property type="evidence" value="ECO:0007669"/>
    <property type="project" value="UniProtKB-KW"/>
</dbReference>
<dbReference type="GO" id="GO:0006297">
    <property type="term" value="P:nucleotide-excision repair, DNA gap filling"/>
    <property type="evidence" value="ECO:0007669"/>
    <property type="project" value="TreeGrafter"/>
</dbReference>
<dbReference type="Gene3D" id="1.10.3260.10">
    <property type="entry name" value="DNA ligase, ATP-dependent, N-terminal domain"/>
    <property type="match status" value="1"/>
</dbReference>
<dbReference type="CDD" id="cd07903">
    <property type="entry name" value="Adenylation_DNA_ligase_IV"/>
    <property type="match status" value="1"/>
</dbReference>
<dbReference type="InterPro" id="IPR036599">
    <property type="entry name" value="DNA_ligase_N_sf"/>
</dbReference>
<evidence type="ECO:0000256" key="13">
    <source>
        <dbReference type="ARBA" id="ARBA00023242"/>
    </source>
</evidence>
<dbReference type="InterPro" id="IPR012310">
    <property type="entry name" value="DNA_ligase_ATP-dep_cent"/>
</dbReference>
<dbReference type="PANTHER" id="PTHR45997">
    <property type="entry name" value="DNA LIGASE 4"/>
    <property type="match status" value="1"/>
</dbReference>
<evidence type="ECO:0000256" key="9">
    <source>
        <dbReference type="ARBA" id="ARBA00022840"/>
    </source>
</evidence>
<evidence type="ECO:0000256" key="2">
    <source>
        <dbReference type="ARBA" id="ARBA00004123"/>
    </source>
</evidence>
<keyword evidence="11 15" id="KW-0233">DNA recombination</keyword>
<dbReference type="InterPro" id="IPR044125">
    <property type="entry name" value="Adenylation_DNA_ligase_IV"/>
</dbReference>
<dbReference type="GO" id="GO:0003910">
    <property type="term" value="F:DNA ligase (ATP) activity"/>
    <property type="evidence" value="ECO:0007669"/>
    <property type="project" value="UniProtKB-EC"/>
</dbReference>
<dbReference type="EMBL" id="CP014243">
    <property type="protein sequence ID" value="AMD20157.1"/>
    <property type="molecule type" value="Genomic_DNA"/>
</dbReference>
<evidence type="ECO:0000256" key="1">
    <source>
        <dbReference type="ARBA" id="ARBA00001946"/>
    </source>
</evidence>
<evidence type="ECO:0000256" key="6">
    <source>
        <dbReference type="ARBA" id="ARBA00022737"/>
    </source>
</evidence>
<dbReference type="GeneID" id="28723393"/>
<evidence type="ECO:0000256" key="15">
    <source>
        <dbReference type="RuleBase" id="RU000617"/>
    </source>
</evidence>
<sequence length="951" mass="109726">MEKEEEESSPELILEAESKPVNFSPSPDFVWLCNELFVKLEDASIKKNELGKPRRLRLLEIISHFYRLWRTTVGNDIYPALILALPYLDKRTFRLKEATLVQAICRYLKLPRNSETEKRLIYWKKNAPRGSKLSKSCVEEIQKRKKEYLGPSRLSIDKVNECLDQLHHDSNVGKWGYIGLSKSKTFRYCMEHMSFTEMRYFFDIILKVSVVGGLEGLLLRCWHPDAETYFKVVSDLRVVTETLWNQSKRLEKNDLTVRIGYPFSPQLALRLKKSDEDLARGYKNDFMIEEKMDGERIQLHYKDYGHTISYWSRNGINYTYLYGENQNLGSISNCLQFVDGVKNCILDGEMVTYNRETNMILPFGLTKTSAGNQLTYEATGEYESSYRPLYMVFDLIYLNGKPLTALELWKRKEYLQKILVPTENVVEILPFSRCSEASSISASLGAAISRGSEGIILKDSHSKYLLGRRSDCWIKIKPEYLENFGENLDLVIIGRIRGKKDSFICALAIVEDINANDDSLKIADMETTPEPHIVEPNIRKFISFCSIANGISNEEFKQIERLTRGNWISYSENPPSTDWVEFGTKTPNEWIDPKHSIVLEVKARSIDNEEVGKERYKTGSTLHGAYCRCIRYDKDWKTACTLEEFKQAREAKEYYNHHYGNSVVKSKKSPSKKREFHVVGTVEDSKVTGKRFLHGCHFYVLSGYFDKRFGIRVDNTMVAENIVAHGGTYVHNLNIRAGLGKLYILGGKLTRECKILIDRGYDIIHPSWLMDSVMYGTMLRIEPRYIYNVGIEFMANVSARVDEYNDSYQIPIECSEYEHIIGESKELLLSEESPALNTNTVNEELPFLLFQRMNIFILADDVHYQDRVDLIKWKIRAYQGALTDDIANANLIVAIEYNYSKAGIEQVRHTVASLIGENIPGRPIPKITVDRWIEACIEEQCLVDEEDYLAV</sequence>
<evidence type="ECO:0000256" key="14">
    <source>
        <dbReference type="ARBA" id="ARBA00034003"/>
    </source>
</evidence>
<dbReference type="Gene3D" id="2.40.50.140">
    <property type="entry name" value="Nucleic acid-binding proteins"/>
    <property type="match status" value="1"/>
</dbReference>
<name>A0A0X8HRL6_9SACH</name>
<evidence type="ECO:0000256" key="8">
    <source>
        <dbReference type="ARBA" id="ARBA00022763"/>
    </source>
</evidence>
<evidence type="ECO:0000256" key="5">
    <source>
        <dbReference type="ARBA" id="ARBA00022723"/>
    </source>
</evidence>
<keyword evidence="9 15" id="KW-0067">ATP-binding</keyword>
<dbReference type="PROSITE" id="PS50160">
    <property type="entry name" value="DNA_LIGASE_A3"/>
    <property type="match status" value="1"/>
</dbReference>
<dbReference type="InterPro" id="IPR001357">
    <property type="entry name" value="BRCT_dom"/>
</dbReference>
<dbReference type="InterPro" id="IPR000977">
    <property type="entry name" value="DNA_ligase_ATP-dep"/>
</dbReference>
<keyword evidence="7 15" id="KW-0547">Nucleotide-binding</keyword>
<keyword evidence="4 15" id="KW-0436">Ligase</keyword>
<comment type="cofactor">
    <cofactor evidence="1">
        <name>Mg(2+)</name>
        <dbReference type="ChEBI" id="CHEBI:18420"/>
    </cofactor>
</comment>
<dbReference type="InterPro" id="IPR016059">
    <property type="entry name" value="DNA_ligase_ATP-dep_CS"/>
</dbReference>
<dbReference type="CDD" id="cd07968">
    <property type="entry name" value="OBF_DNA_ligase_IV"/>
    <property type="match status" value="1"/>
</dbReference>
<dbReference type="EC" id="6.5.1.1" evidence="15"/>
<keyword evidence="10" id="KW-0460">Magnesium</keyword>
<dbReference type="Pfam" id="PF04675">
    <property type="entry name" value="DNA_ligase_A_N"/>
    <property type="match status" value="1"/>
</dbReference>
<comment type="subcellular location">
    <subcellularLocation>
        <location evidence="2">Nucleus</location>
    </subcellularLocation>
</comment>
<dbReference type="GO" id="GO:0003677">
    <property type="term" value="F:DNA binding"/>
    <property type="evidence" value="ECO:0007669"/>
    <property type="project" value="InterPro"/>
</dbReference>
<evidence type="ECO:0000256" key="7">
    <source>
        <dbReference type="ARBA" id="ARBA00022741"/>
    </source>
</evidence>
<dbReference type="GO" id="GO:0046872">
    <property type="term" value="F:metal ion binding"/>
    <property type="evidence" value="ECO:0007669"/>
    <property type="project" value="UniProtKB-KW"/>
</dbReference>
<dbReference type="SUPFAM" id="SSF50249">
    <property type="entry name" value="Nucleic acid-binding proteins"/>
    <property type="match status" value="1"/>
</dbReference>
<keyword evidence="8 15" id="KW-0227">DNA damage</keyword>
<evidence type="ECO:0000256" key="16">
    <source>
        <dbReference type="RuleBase" id="RU004196"/>
    </source>
</evidence>
<evidence type="ECO:0000256" key="12">
    <source>
        <dbReference type="ARBA" id="ARBA00023204"/>
    </source>
</evidence>
<keyword evidence="12 15" id="KW-0234">DNA repair</keyword>
<dbReference type="NCBIfam" id="TIGR00574">
    <property type="entry name" value="dnl1"/>
    <property type="match status" value="1"/>
</dbReference>
<dbReference type="STRING" id="45286.A0A0X8HRL6"/>
<protein>
    <recommendedName>
        <fullName evidence="15">DNA ligase</fullName>
        <ecNumber evidence="15">6.5.1.1</ecNumber>
    </recommendedName>
</protein>
<dbReference type="GO" id="GO:0005524">
    <property type="term" value="F:ATP binding"/>
    <property type="evidence" value="ECO:0007669"/>
    <property type="project" value="UniProtKB-KW"/>
</dbReference>
<dbReference type="InterPro" id="IPR012308">
    <property type="entry name" value="DNA_ligase_ATP-dep_N"/>
</dbReference>
<dbReference type="InterPro" id="IPR029710">
    <property type="entry name" value="LIG4"/>
</dbReference>
<dbReference type="SUPFAM" id="SSF52113">
    <property type="entry name" value="BRCT domain"/>
    <property type="match status" value="1"/>
</dbReference>
<proteinExistence type="inferred from homology"/>
<evidence type="ECO:0000259" key="17">
    <source>
        <dbReference type="PROSITE" id="PS50160"/>
    </source>
</evidence>